<keyword evidence="3" id="KW-1185">Reference proteome</keyword>
<dbReference type="InterPro" id="IPR052528">
    <property type="entry name" value="Sugar_transport-like"/>
</dbReference>
<keyword evidence="1" id="KW-0472">Membrane</keyword>
<feature type="transmembrane region" description="Helical" evidence="1">
    <location>
        <begin position="402"/>
        <end position="422"/>
    </location>
</feature>
<dbReference type="SUPFAM" id="SSF103473">
    <property type="entry name" value="MFS general substrate transporter"/>
    <property type="match status" value="1"/>
</dbReference>
<dbReference type="EMBL" id="CP078073">
    <property type="protein sequence ID" value="QXL87739.1"/>
    <property type="molecule type" value="Genomic_DNA"/>
</dbReference>
<feature type="transmembrane region" description="Helical" evidence="1">
    <location>
        <begin position="281"/>
        <end position="299"/>
    </location>
</feature>
<sequence>MSSEFEESVFEAVFDTQEEGELPDAAANAEPASAVRHSGSLSTTKLADGLIDPKLVLSWLLTSLGAPAWLVGLLVPIREAGALLPQLFTADWVHSLAVRKWVWVGGAAVQGLSAAGIVAVGLTLDGVAAGAIICALLAVLAVARSLCSVSYKDILGKTVGKTRRGTVTGLASSVASVGVIIFAGLLISGWAPRFALVVGAISLAAALWLVAAAVFATLPEARSEDTQAPSGNPLRHLALLREDPQLVRFIAVRGLLTATALAPPFLVLMASDGGGGAFEQLGALVLASSLASFLSSYIWGRFSDRSSRQVLMTAGGVGALALGAAVALSAAGLFGQLWAVAGTLFVLMIAYHGVRSGRSTYLVDMAPEGNRAGYTAVSNTVIGTILLASGVFGALANVLGPVWAVGLFAVMSLVATVVAMGLEEVEQ</sequence>
<feature type="transmembrane region" description="Helical" evidence="1">
    <location>
        <begin position="56"/>
        <end position="77"/>
    </location>
</feature>
<evidence type="ECO:0000256" key="1">
    <source>
        <dbReference type="SAM" id="Phobius"/>
    </source>
</evidence>
<dbReference type="InterPro" id="IPR036259">
    <property type="entry name" value="MFS_trans_sf"/>
</dbReference>
<dbReference type="PANTHER" id="PTHR23526:SF2">
    <property type="entry name" value="MAJOR FACILITATOR SUPERFAMILY (MFS) PROFILE DOMAIN-CONTAINING PROTEIN"/>
    <property type="match status" value="1"/>
</dbReference>
<dbReference type="PANTHER" id="PTHR23526">
    <property type="entry name" value="INTEGRAL MEMBRANE TRANSPORT PROTEIN-RELATED"/>
    <property type="match status" value="1"/>
</dbReference>
<dbReference type="Proteomes" id="UP000693972">
    <property type="component" value="Unassembled WGS sequence"/>
</dbReference>
<dbReference type="RefSeq" id="WP_257894592.1">
    <property type="nucleotide sequence ID" value="NZ_JAIMBW010000001.1"/>
</dbReference>
<feature type="transmembrane region" description="Helical" evidence="1">
    <location>
        <begin position="194"/>
        <end position="218"/>
    </location>
</feature>
<feature type="transmembrane region" description="Helical" evidence="1">
    <location>
        <begin position="311"/>
        <end position="331"/>
    </location>
</feature>
<feature type="transmembrane region" description="Helical" evidence="1">
    <location>
        <begin position="250"/>
        <end position="269"/>
    </location>
</feature>
<reference evidence="2 3" key="1">
    <citation type="submission" date="2021-07" db="EMBL/GenBank/DDBJ databases">
        <title>Karlodiniumbacter phycospheric gen. nov., sp. nov., a phycosphere bacterium isolated from karlodinium veneficum.</title>
        <authorList>
            <person name="Peng Y."/>
            <person name="Jiang L."/>
            <person name="Lee J."/>
        </authorList>
    </citation>
    <scope>NUCLEOTIDE SEQUENCE</scope>
    <source>
        <strain evidence="2 3">N5</strain>
    </source>
</reference>
<accession>A0A975TW25</accession>
<organism evidence="2">
    <name type="scientific">Gymnodinialimonas phycosphaerae</name>
    <dbReference type="NCBI Taxonomy" id="2841589"/>
    <lineage>
        <taxon>Bacteria</taxon>
        <taxon>Pseudomonadati</taxon>
        <taxon>Pseudomonadota</taxon>
        <taxon>Alphaproteobacteria</taxon>
        <taxon>Rhodobacterales</taxon>
        <taxon>Paracoccaceae</taxon>
        <taxon>Gymnodinialimonas</taxon>
    </lineage>
</organism>
<proteinExistence type="predicted"/>
<feature type="transmembrane region" description="Helical" evidence="1">
    <location>
        <begin position="101"/>
        <end position="122"/>
    </location>
</feature>
<keyword evidence="1" id="KW-1133">Transmembrane helix</keyword>
<evidence type="ECO:0000313" key="3">
    <source>
        <dbReference type="Proteomes" id="UP000693972"/>
    </source>
</evidence>
<name>A0A975TW25_9RHOB</name>
<feature type="transmembrane region" description="Helical" evidence="1">
    <location>
        <begin position="167"/>
        <end position="188"/>
    </location>
</feature>
<protein>
    <submittedName>
        <fullName evidence="2">MFS transporter</fullName>
    </submittedName>
</protein>
<dbReference type="EMBL" id="JAIMBW010000001">
    <property type="protein sequence ID" value="MBY4895136.1"/>
    <property type="molecule type" value="Genomic_DNA"/>
</dbReference>
<evidence type="ECO:0000313" key="2">
    <source>
        <dbReference type="EMBL" id="QXL87739.1"/>
    </source>
</evidence>
<feature type="transmembrane region" description="Helical" evidence="1">
    <location>
        <begin position="337"/>
        <end position="354"/>
    </location>
</feature>
<feature type="transmembrane region" description="Helical" evidence="1">
    <location>
        <begin position="374"/>
        <end position="396"/>
    </location>
</feature>
<gene>
    <name evidence="2" type="ORF">KUL25_20435</name>
</gene>
<keyword evidence="1" id="KW-0812">Transmembrane</keyword>
<feature type="transmembrane region" description="Helical" evidence="1">
    <location>
        <begin position="128"/>
        <end position="147"/>
    </location>
</feature>
<dbReference type="Gene3D" id="1.20.1250.20">
    <property type="entry name" value="MFS general substrate transporter like domains"/>
    <property type="match status" value="1"/>
</dbReference>
<dbReference type="AlphaFoldDB" id="A0A975TW25"/>